<dbReference type="InterPro" id="IPR011009">
    <property type="entry name" value="Kinase-like_dom_sf"/>
</dbReference>
<dbReference type="GO" id="GO:0004706">
    <property type="term" value="F:JUN kinase kinase kinase activity"/>
    <property type="evidence" value="ECO:0007669"/>
    <property type="project" value="TreeGrafter"/>
</dbReference>
<dbReference type="SUPFAM" id="SSF56112">
    <property type="entry name" value="Protein kinase-like (PK-like)"/>
    <property type="match status" value="1"/>
</dbReference>
<dbReference type="InterPro" id="IPR017441">
    <property type="entry name" value="Protein_kinase_ATP_BS"/>
</dbReference>
<feature type="domain" description="CARD" evidence="7">
    <location>
        <begin position="365"/>
        <end position="454"/>
    </location>
</feature>
<dbReference type="PROSITE" id="PS00107">
    <property type="entry name" value="PROTEIN_KINASE_ATP"/>
    <property type="match status" value="1"/>
</dbReference>
<keyword evidence="2 4" id="KW-0547">Nucleotide-binding</keyword>
<reference evidence="8" key="1">
    <citation type="journal article" date="2023" name="Front. Mar. Sci.">
        <title>A new Merluccius polli reference genome to investigate the effects of global change in West African waters.</title>
        <authorList>
            <person name="Mateo J.L."/>
            <person name="Blanco-Fernandez C."/>
            <person name="Garcia-Vazquez E."/>
            <person name="Machado-Schiaffino G."/>
        </authorList>
    </citation>
    <scope>NUCLEOTIDE SEQUENCE</scope>
    <source>
        <strain evidence="8">C29</strain>
        <tissue evidence="8">Fin</tissue>
    </source>
</reference>
<evidence type="ECO:0000313" key="9">
    <source>
        <dbReference type="Proteomes" id="UP001174136"/>
    </source>
</evidence>
<dbReference type="PROSITE" id="PS50209">
    <property type="entry name" value="CARD"/>
    <property type="match status" value="1"/>
</dbReference>
<evidence type="ECO:0000256" key="5">
    <source>
        <dbReference type="RuleBase" id="RU000304"/>
    </source>
</evidence>
<keyword evidence="8" id="KW-0808">Transferase</keyword>
<dbReference type="GO" id="GO:0043123">
    <property type="term" value="P:positive regulation of canonical NF-kappaB signal transduction"/>
    <property type="evidence" value="ECO:0007669"/>
    <property type="project" value="UniProtKB-ARBA"/>
</dbReference>
<sequence>MSRIENYNEEQKLYLLYCIRGVVDTVEEERHHHHHAPKKMLSDSSTAVRLGDDVLQNWKLIGCGGFGAVYRAKQKDWRFDVAIKMLHTNDSERLWKEAKNMARASSNFVLRVFGVYQGFGPNVTTDERVGIVIEFMKRGTLESLLNDLAGPPPWPLAFRLAHQLALGMNFLHTMVPPLLHQDLKPSNVLLDDDLNAKLADFGLSRVTNSILTVETDSRSEKTTGDQEGTIAFIPPEAFQRPYEPLRSFDIYSYGIVLWSILTGKKTIFSLVVLRVPLGDRPPSHEVDCSGVSDLVKLMERCWDGDPDKRPSFRVSSHQVVFAHVSDCLKVTNGVFSRHELVIHNAVHQVLSKLDPVNGFNLTPLSNEEKANFVDNHRAYIIQKVSMAMAITEELGNMVHPETYSQIQAKATNHDKIRVLYSTILHSGGVNVKAAFYDGLETHEPNLLKRMSSNSSP</sequence>
<dbReference type="PANTHER" id="PTHR44329:SF297">
    <property type="entry name" value="RECEPTOR-INTERACTING SERINE_THREONINE-PROTEIN KINASE 3"/>
    <property type="match status" value="1"/>
</dbReference>
<dbReference type="InterPro" id="IPR001245">
    <property type="entry name" value="Ser-Thr/Tyr_kinase_cat_dom"/>
</dbReference>
<feature type="binding site" evidence="4">
    <location>
        <position position="84"/>
    </location>
    <ligand>
        <name>ATP</name>
        <dbReference type="ChEBI" id="CHEBI:30616"/>
    </ligand>
</feature>
<evidence type="ECO:0000256" key="2">
    <source>
        <dbReference type="ARBA" id="ARBA00022741"/>
    </source>
</evidence>
<gene>
    <name evidence="8" type="primary">RIPK4</name>
    <name evidence="8" type="ORF">N1851_006678</name>
</gene>
<keyword evidence="1 5" id="KW-0723">Serine/threonine-protein kinase</keyword>
<comment type="caution">
    <text evidence="8">The sequence shown here is derived from an EMBL/GenBank/DDBJ whole genome shotgun (WGS) entry which is preliminary data.</text>
</comment>
<dbReference type="GO" id="GO:0031349">
    <property type="term" value="P:positive regulation of defense response"/>
    <property type="evidence" value="ECO:0007669"/>
    <property type="project" value="UniProtKB-ARBA"/>
</dbReference>
<dbReference type="Pfam" id="PF07714">
    <property type="entry name" value="PK_Tyr_Ser-Thr"/>
    <property type="match status" value="1"/>
</dbReference>
<dbReference type="SMART" id="SM00220">
    <property type="entry name" value="S_TKc"/>
    <property type="match status" value="1"/>
</dbReference>
<evidence type="ECO:0000259" key="7">
    <source>
        <dbReference type="PROSITE" id="PS50209"/>
    </source>
</evidence>
<keyword evidence="9" id="KW-1185">Reference proteome</keyword>
<dbReference type="InterPro" id="IPR011029">
    <property type="entry name" value="DEATH-like_dom_sf"/>
</dbReference>
<protein>
    <submittedName>
        <fullName evidence="8">Receptor-interacting serine/threonine-protein kinase 4</fullName>
    </submittedName>
</protein>
<dbReference type="InterPro" id="IPR000719">
    <property type="entry name" value="Prot_kinase_dom"/>
</dbReference>
<keyword evidence="8" id="KW-0418">Kinase</keyword>
<dbReference type="InterPro" id="IPR008271">
    <property type="entry name" value="Ser/Thr_kinase_AS"/>
</dbReference>
<evidence type="ECO:0000313" key="8">
    <source>
        <dbReference type="EMBL" id="KAK0151979.1"/>
    </source>
</evidence>
<feature type="domain" description="Protein kinase" evidence="6">
    <location>
        <begin position="55"/>
        <end position="320"/>
    </location>
</feature>
<dbReference type="PROSITE" id="PS00108">
    <property type="entry name" value="PROTEIN_KINASE_ST"/>
    <property type="match status" value="1"/>
</dbReference>
<accession>A0AA47N4A4</accession>
<dbReference type="EMBL" id="JAOPHQ010001148">
    <property type="protein sequence ID" value="KAK0151979.1"/>
    <property type="molecule type" value="Genomic_DNA"/>
</dbReference>
<dbReference type="GO" id="GO:0042981">
    <property type="term" value="P:regulation of apoptotic process"/>
    <property type="evidence" value="ECO:0007669"/>
    <property type="project" value="InterPro"/>
</dbReference>
<evidence type="ECO:0000256" key="4">
    <source>
        <dbReference type="PROSITE-ProRule" id="PRU10141"/>
    </source>
</evidence>
<evidence type="ECO:0000256" key="1">
    <source>
        <dbReference type="ARBA" id="ARBA00022527"/>
    </source>
</evidence>
<evidence type="ECO:0000259" key="6">
    <source>
        <dbReference type="PROSITE" id="PS50011"/>
    </source>
</evidence>
<dbReference type="Gene3D" id="1.10.533.10">
    <property type="entry name" value="Death Domain, Fas"/>
    <property type="match status" value="1"/>
</dbReference>
<proteinExistence type="inferred from homology"/>
<keyword evidence="8" id="KW-0675">Receptor</keyword>
<dbReference type="PROSITE" id="PS50011">
    <property type="entry name" value="PROTEIN_KINASE_DOM"/>
    <property type="match status" value="1"/>
</dbReference>
<dbReference type="GO" id="GO:0005524">
    <property type="term" value="F:ATP binding"/>
    <property type="evidence" value="ECO:0007669"/>
    <property type="project" value="UniProtKB-UniRule"/>
</dbReference>
<dbReference type="PANTHER" id="PTHR44329">
    <property type="entry name" value="SERINE/THREONINE-PROTEIN KINASE TNNI3K-RELATED"/>
    <property type="match status" value="1"/>
</dbReference>
<dbReference type="AlphaFoldDB" id="A0AA47N4A4"/>
<dbReference type="InterPro" id="IPR051681">
    <property type="entry name" value="Ser/Thr_Kinases-Pseudokinases"/>
</dbReference>
<dbReference type="Proteomes" id="UP001174136">
    <property type="component" value="Unassembled WGS sequence"/>
</dbReference>
<organism evidence="8 9">
    <name type="scientific">Merluccius polli</name>
    <name type="common">Benguela hake</name>
    <name type="synonym">Merluccius cadenati</name>
    <dbReference type="NCBI Taxonomy" id="89951"/>
    <lineage>
        <taxon>Eukaryota</taxon>
        <taxon>Metazoa</taxon>
        <taxon>Chordata</taxon>
        <taxon>Craniata</taxon>
        <taxon>Vertebrata</taxon>
        <taxon>Euteleostomi</taxon>
        <taxon>Actinopterygii</taxon>
        <taxon>Neopterygii</taxon>
        <taxon>Teleostei</taxon>
        <taxon>Neoteleostei</taxon>
        <taxon>Acanthomorphata</taxon>
        <taxon>Zeiogadaria</taxon>
        <taxon>Gadariae</taxon>
        <taxon>Gadiformes</taxon>
        <taxon>Gadoidei</taxon>
        <taxon>Merlucciidae</taxon>
        <taxon>Merluccius</taxon>
    </lineage>
</organism>
<dbReference type="InterPro" id="IPR001315">
    <property type="entry name" value="CARD"/>
</dbReference>
<name>A0AA47N4A4_MERPO</name>
<dbReference type="SUPFAM" id="SSF47986">
    <property type="entry name" value="DEATH domain"/>
    <property type="match status" value="1"/>
</dbReference>
<dbReference type="Gene3D" id="1.10.510.10">
    <property type="entry name" value="Transferase(Phosphotransferase) domain 1"/>
    <property type="match status" value="1"/>
</dbReference>
<keyword evidence="3 4" id="KW-0067">ATP-binding</keyword>
<dbReference type="GO" id="GO:0009893">
    <property type="term" value="P:positive regulation of metabolic process"/>
    <property type="evidence" value="ECO:0007669"/>
    <property type="project" value="UniProtKB-ARBA"/>
</dbReference>
<evidence type="ECO:0000256" key="3">
    <source>
        <dbReference type="ARBA" id="ARBA00022840"/>
    </source>
</evidence>
<comment type="similarity">
    <text evidence="5">Belongs to the protein kinase superfamily.</text>
</comment>